<reference evidence="1 2" key="1">
    <citation type="journal article" date="2019" name="ISME J.">
        <title>Candidatus Macondimonas diazotrophica, a novel gammaproteobacterial genus dominating crude-oil-contaminated coastal sediments.</title>
        <authorList>
            <person name="Karthikeyan S."/>
            <person name="Konstantinidis K."/>
        </authorList>
    </citation>
    <scope>NUCLEOTIDE SEQUENCE [LARGE SCALE GENOMIC DNA]</scope>
    <source>
        <strain evidence="1 2">KTK01</strain>
    </source>
</reference>
<accession>A0A4Z0F6X3</accession>
<proteinExistence type="predicted"/>
<sequence>MSDDYYYSGQYAEEQAEADAQAKEFAHRPGPWHVSEHTEGSEALIYDADGFEVARVCYPNRNADARLIAAAPGLLKAASAALHYMRLHKYTDQAWADDLEAAIAAALPSNA</sequence>
<gene>
    <name evidence="1" type="ORF">E4680_13255</name>
</gene>
<keyword evidence="2" id="KW-1185">Reference proteome</keyword>
<evidence type="ECO:0000313" key="2">
    <source>
        <dbReference type="Proteomes" id="UP000297890"/>
    </source>
</evidence>
<name>A0A4Z0F6X3_9GAMM</name>
<organism evidence="1 2">
    <name type="scientific">Candidatus Macondimonas diazotrophica</name>
    <dbReference type="NCBI Taxonomy" id="2305248"/>
    <lineage>
        <taxon>Bacteria</taxon>
        <taxon>Pseudomonadati</taxon>
        <taxon>Pseudomonadota</taxon>
        <taxon>Gammaproteobacteria</taxon>
        <taxon>Chromatiales</taxon>
        <taxon>Ectothiorhodospiraceae</taxon>
        <taxon>Candidatus Macondimonas</taxon>
    </lineage>
</organism>
<dbReference type="RefSeq" id="WP_135282900.1">
    <property type="nucleotide sequence ID" value="NZ_SRIO01000033.1"/>
</dbReference>
<dbReference type="Proteomes" id="UP000297890">
    <property type="component" value="Unassembled WGS sequence"/>
</dbReference>
<comment type="caution">
    <text evidence="1">The sequence shown here is derived from an EMBL/GenBank/DDBJ whole genome shotgun (WGS) entry which is preliminary data.</text>
</comment>
<dbReference type="EMBL" id="SRIO01000033">
    <property type="protein sequence ID" value="TFZ81242.1"/>
    <property type="molecule type" value="Genomic_DNA"/>
</dbReference>
<protein>
    <submittedName>
        <fullName evidence="1">Uncharacterized protein</fullName>
    </submittedName>
</protein>
<dbReference type="AlphaFoldDB" id="A0A4Z0F6X3"/>
<evidence type="ECO:0000313" key="1">
    <source>
        <dbReference type="EMBL" id="TFZ81242.1"/>
    </source>
</evidence>